<dbReference type="FunFam" id="1.10.10.10:FF:000001">
    <property type="entry name" value="LysR family transcriptional regulator"/>
    <property type="match status" value="1"/>
</dbReference>
<gene>
    <name evidence="10" type="ORF">CO674_24445</name>
    <name evidence="9" type="ORF">RJJ65_22390</name>
</gene>
<reference evidence="9" key="2">
    <citation type="submission" date="2023-04" db="EMBL/GenBank/DDBJ databases">
        <title>Genomic characterization of faba bean (Vicia faba) microsymbionts in Mexican soils.</title>
        <authorList>
            <person name="Rivera Orduna F.N."/>
            <person name="Guevara-Luna J."/>
            <person name="Yan J."/>
            <person name="Arroyo-Herrera I."/>
            <person name="Li Y."/>
            <person name="Vasquez-Murrieta M.S."/>
            <person name="Wang E.T."/>
        </authorList>
    </citation>
    <scope>NUCLEOTIDE SEQUENCE</scope>
    <source>
        <strain evidence="9">CH26</strain>
    </source>
</reference>
<organism evidence="9 12">
    <name type="scientific">Rhizobium hidalgonense</name>
    <dbReference type="NCBI Taxonomy" id="1538159"/>
    <lineage>
        <taxon>Bacteria</taxon>
        <taxon>Pseudomonadati</taxon>
        <taxon>Pseudomonadota</taxon>
        <taxon>Alphaproteobacteria</taxon>
        <taxon>Hyphomicrobiales</taxon>
        <taxon>Rhizobiaceae</taxon>
        <taxon>Rhizobium/Agrobacterium group</taxon>
        <taxon>Rhizobium</taxon>
    </lineage>
</organism>
<evidence type="ECO:0000259" key="8">
    <source>
        <dbReference type="PROSITE" id="PS50931"/>
    </source>
</evidence>
<reference evidence="10 11" key="1">
    <citation type="submission" date="2017-09" db="EMBL/GenBank/DDBJ databases">
        <title>Comparative genomics of rhizobia isolated from Phaseolus vulgaris in China.</title>
        <authorList>
            <person name="Tong W."/>
        </authorList>
    </citation>
    <scope>NUCLEOTIDE SEQUENCE [LARGE SCALE GENOMIC DNA]</scope>
    <source>
        <strain evidence="10 11">FH14</strain>
    </source>
</reference>
<dbReference type="CDD" id="cd08422">
    <property type="entry name" value="PBP2_CrgA_like"/>
    <property type="match status" value="1"/>
</dbReference>
<dbReference type="InterPro" id="IPR036390">
    <property type="entry name" value="WH_DNA-bd_sf"/>
</dbReference>
<name>A0A2A6K8B2_9HYPH</name>
<comment type="caution">
    <text evidence="9">The sequence shown here is derived from an EMBL/GenBank/DDBJ whole genome shotgun (WGS) entry which is preliminary data.</text>
</comment>
<accession>A0A2A6K8B2</accession>
<evidence type="ECO:0000256" key="4">
    <source>
        <dbReference type="ARBA" id="ARBA00023163"/>
    </source>
</evidence>
<keyword evidence="11" id="KW-1185">Reference proteome</keyword>
<evidence type="ECO:0000256" key="1">
    <source>
        <dbReference type="ARBA" id="ARBA00009437"/>
    </source>
</evidence>
<comment type="similarity">
    <text evidence="1">Belongs to the LysR transcriptional regulatory family.</text>
</comment>
<dbReference type="GO" id="GO:0006351">
    <property type="term" value="P:DNA-templated transcription"/>
    <property type="evidence" value="ECO:0007669"/>
    <property type="project" value="TreeGrafter"/>
</dbReference>
<dbReference type="AlphaFoldDB" id="A0A2A6K8B2"/>
<dbReference type="Gene3D" id="1.10.10.10">
    <property type="entry name" value="Winged helix-like DNA-binding domain superfamily/Winged helix DNA-binding domain"/>
    <property type="match status" value="1"/>
</dbReference>
<evidence type="ECO:0000256" key="5">
    <source>
        <dbReference type="ARBA" id="ARBA00054626"/>
    </source>
</evidence>
<comment type="function">
    <text evidence="5">Transcriptional regulator of the ttuABCDE tartrate utilization operon.</text>
</comment>
<evidence type="ECO:0000313" key="10">
    <source>
        <dbReference type="EMBL" id="PDT21107.1"/>
    </source>
</evidence>
<dbReference type="RefSeq" id="WP_003569380.1">
    <property type="nucleotide sequence ID" value="NZ_CP054027.1"/>
</dbReference>
<dbReference type="Gene3D" id="3.40.190.290">
    <property type="match status" value="1"/>
</dbReference>
<evidence type="ECO:0000313" key="12">
    <source>
        <dbReference type="Proteomes" id="UP001268610"/>
    </source>
</evidence>
<evidence type="ECO:0000256" key="2">
    <source>
        <dbReference type="ARBA" id="ARBA00023015"/>
    </source>
</evidence>
<dbReference type="GO" id="GO:0043565">
    <property type="term" value="F:sequence-specific DNA binding"/>
    <property type="evidence" value="ECO:0007669"/>
    <property type="project" value="TreeGrafter"/>
</dbReference>
<protein>
    <recommendedName>
        <fullName evidence="6">HTH-type transcriptional regulator TtuA</fullName>
    </recommendedName>
    <alternativeName>
        <fullName evidence="7">Tartrate utilization transcriptional regulator</fullName>
    </alternativeName>
</protein>
<evidence type="ECO:0000256" key="6">
    <source>
        <dbReference type="ARBA" id="ARBA00067332"/>
    </source>
</evidence>
<dbReference type="SUPFAM" id="SSF53850">
    <property type="entry name" value="Periplasmic binding protein-like II"/>
    <property type="match status" value="1"/>
</dbReference>
<dbReference type="PROSITE" id="PS50931">
    <property type="entry name" value="HTH_LYSR"/>
    <property type="match status" value="1"/>
</dbReference>
<dbReference type="PANTHER" id="PTHR30537:SF5">
    <property type="entry name" value="HTH-TYPE TRANSCRIPTIONAL ACTIVATOR TTDR-RELATED"/>
    <property type="match status" value="1"/>
</dbReference>
<feature type="domain" description="HTH lysR-type" evidence="8">
    <location>
        <begin position="1"/>
        <end position="59"/>
    </location>
</feature>
<keyword evidence="4" id="KW-0804">Transcription</keyword>
<dbReference type="EMBL" id="JAVLSF010000014">
    <property type="protein sequence ID" value="MDR9775351.1"/>
    <property type="molecule type" value="Genomic_DNA"/>
</dbReference>
<dbReference type="PANTHER" id="PTHR30537">
    <property type="entry name" value="HTH-TYPE TRANSCRIPTIONAL REGULATOR"/>
    <property type="match status" value="1"/>
</dbReference>
<dbReference type="GO" id="GO:0003700">
    <property type="term" value="F:DNA-binding transcription factor activity"/>
    <property type="evidence" value="ECO:0007669"/>
    <property type="project" value="InterPro"/>
</dbReference>
<proteinExistence type="inferred from homology"/>
<dbReference type="EMBL" id="NWSY01000020">
    <property type="protein sequence ID" value="PDT21107.1"/>
    <property type="molecule type" value="Genomic_DNA"/>
</dbReference>
<evidence type="ECO:0000256" key="7">
    <source>
        <dbReference type="ARBA" id="ARBA00083243"/>
    </source>
</evidence>
<keyword evidence="3" id="KW-0238">DNA-binding</keyword>
<sequence>MNDLTNLQTFVAAATSGSFAKAAARLNLSPAMVGRRIQALETDYGVKLIERTTRTQRLTEIGVRFLERASRVIDELEQLNDLAGPQNDEISGHLRISGPTTLGVKRLASSIARFANRHPAVSLELNLTDRNVDMISEGYDLAIRVAQLRPSSLIARRIGTYRFVCCASPAYLDKNGVPAHPEQLERHRCILSLNLVPRDQWHFEDRDGRVVAAKINSNIGIDNGEAMRVAAVEGAGIVYAPEVLVEEDIAAGRLTEVLGDWEKYSLPIHAVHPSRQFVPRRVKAVIGWVAGDLRR</sequence>
<evidence type="ECO:0000256" key="3">
    <source>
        <dbReference type="ARBA" id="ARBA00023125"/>
    </source>
</evidence>
<dbReference type="InterPro" id="IPR058163">
    <property type="entry name" value="LysR-type_TF_proteobact-type"/>
</dbReference>
<keyword evidence="2" id="KW-0805">Transcription regulation</keyword>
<evidence type="ECO:0000313" key="11">
    <source>
        <dbReference type="Proteomes" id="UP000219914"/>
    </source>
</evidence>
<dbReference type="InterPro" id="IPR005119">
    <property type="entry name" value="LysR_subst-bd"/>
</dbReference>
<dbReference type="Proteomes" id="UP001268610">
    <property type="component" value="Unassembled WGS sequence"/>
</dbReference>
<dbReference type="InterPro" id="IPR036388">
    <property type="entry name" value="WH-like_DNA-bd_sf"/>
</dbReference>
<dbReference type="Pfam" id="PF03466">
    <property type="entry name" value="LysR_substrate"/>
    <property type="match status" value="1"/>
</dbReference>
<dbReference type="InterPro" id="IPR000847">
    <property type="entry name" value="LysR_HTH_N"/>
</dbReference>
<dbReference type="FunFam" id="3.40.190.290:FF:000001">
    <property type="entry name" value="Transcriptional regulator, LysR family"/>
    <property type="match status" value="1"/>
</dbReference>
<dbReference type="Pfam" id="PF00126">
    <property type="entry name" value="HTH_1"/>
    <property type="match status" value="1"/>
</dbReference>
<dbReference type="SUPFAM" id="SSF46785">
    <property type="entry name" value="Winged helix' DNA-binding domain"/>
    <property type="match status" value="1"/>
</dbReference>
<dbReference type="Proteomes" id="UP000219914">
    <property type="component" value="Unassembled WGS sequence"/>
</dbReference>
<evidence type="ECO:0000313" key="9">
    <source>
        <dbReference type="EMBL" id="MDR9775351.1"/>
    </source>
</evidence>